<dbReference type="EMBL" id="CP143789">
    <property type="protein sequence ID" value="WVN89733.1"/>
    <property type="molecule type" value="Genomic_DNA"/>
</dbReference>
<feature type="compositionally biased region" description="Low complexity" evidence="6">
    <location>
        <begin position="24"/>
        <end position="33"/>
    </location>
</feature>
<feature type="transmembrane region" description="Helical" evidence="7">
    <location>
        <begin position="759"/>
        <end position="776"/>
    </location>
</feature>
<dbReference type="PANTHER" id="PTHR23319">
    <property type="entry name" value="GRAM DOMAIN CONTAINING 1B, ISOFORM E"/>
    <property type="match status" value="1"/>
</dbReference>
<name>A0AAJ8JWH6_9TREE</name>
<evidence type="ECO:0000256" key="4">
    <source>
        <dbReference type="ARBA" id="ARBA00022989"/>
    </source>
</evidence>
<feature type="region of interest" description="Disordered" evidence="6">
    <location>
        <begin position="1"/>
        <end position="246"/>
    </location>
</feature>
<dbReference type="SMART" id="SM00568">
    <property type="entry name" value="GRAM"/>
    <property type="match status" value="1"/>
</dbReference>
<sequence length="865" mass="94874">MSSIIQKLRKTPYMQDKDTRSHRSASNSSSVLLSEEERHVQLPPPTQWASKASGKDEGLRFATQIVEEPVTTPTGSQQPMTEGQTRTPGRLAPLELPASGTRQAFDTPRLTLTKEGSNSPRSVSDHSPIHGHISSRDESEGIGLGRPSQESLREESSETATAAKIPHATARSMSTSIPLSSRDRANSLASSSYASNGHRSRSGSIVSKVTSRISGNTSPNRLRPTESKSSSKKSKSDRRKSINSTTSVNSGVVAALVKGGLHIASPTGEELVVKATRTSRKSRNRGSYHQNREGDENDGACTDGHYAEGYEEEEGDSDLPEDMSVMGYAVASNRRNSDFHSLFQIVEPEDYLIDDYGCALSKDILVQGRLYISENYLCFHANIFGWTTDVVIPFADVRGVEKKMTALVIPNAIGITTASGRYTFASFISRDTVYDVIVNIWRLCIPSVGVTPSRSSSLASTDASNDPAAIDPSIDSSVRLGKNAKPTRCACGRDGGHYTEVALEATLPGTPEKVYNLMFNSVWLKAFLTDSQNLKNIEYSDWRPSSPNSSTLCRSLSYIKPLNGSIGPKQTLCHITDTREHFDPNDYICMVTTTKTPDVPSGGVFSVKTRTCFMWAGSNSTKIIVTTKVEWTGKSWIKGIIDKSAIDGQKAYHNDLKVSMLSYIQSHLSEFLPPGTKPEIESSSIARPTLSRQGTSVQTPAQEYAEQALKDRQEKGLWNLQVGVDSLVNGGKAVWQGLRACSASISDILMEKGFSIKDVMGFLIVILLISNFYTYLSLPGRSIEERLVARQYRKAYDQQVAEAVRLVLGQRALADPQEEATELLRVLDHVEARMTRLREELGSVVQYKSQNRDNTQSNKNDGLLD</sequence>
<dbReference type="Gene3D" id="2.30.29.30">
    <property type="entry name" value="Pleckstrin-homology domain (PH domain)/Phosphotyrosine-binding domain (PTB)"/>
    <property type="match status" value="1"/>
</dbReference>
<feature type="compositionally biased region" description="Basic and acidic residues" evidence="6">
    <location>
        <begin position="123"/>
        <end position="139"/>
    </location>
</feature>
<keyword evidence="3 7" id="KW-0812">Transmembrane</keyword>
<accession>A0AAJ8JWH6</accession>
<dbReference type="GO" id="GO:0140268">
    <property type="term" value="C:endoplasmic reticulum-plasma membrane contact site"/>
    <property type="evidence" value="ECO:0007669"/>
    <property type="project" value="TreeGrafter"/>
</dbReference>
<keyword evidence="5 7" id="KW-0472">Membrane</keyword>
<evidence type="ECO:0000256" key="1">
    <source>
        <dbReference type="ARBA" id="ARBA00004167"/>
    </source>
</evidence>
<dbReference type="GO" id="GO:0032366">
    <property type="term" value="P:intracellular sterol transport"/>
    <property type="evidence" value="ECO:0007669"/>
    <property type="project" value="TreeGrafter"/>
</dbReference>
<dbReference type="GO" id="GO:0005886">
    <property type="term" value="C:plasma membrane"/>
    <property type="evidence" value="ECO:0007669"/>
    <property type="project" value="TreeGrafter"/>
</dbReference>
<dbReference type="GO" id="GO:0120015">
    <property type="term" value="F:sterol transfer activity"/>
    <property type="evidence" value="ECO:0007669"/>
    <property type="project" value="TreeGrafter"/>
</dbReference>
<dbReference type="RefSeq" id="XP_066070433.1">
    <property type="nucleotide sequence ID" value="XM_066214336.1"/>
</dbReference>
<feature type="domain" description="VASt" evidence="8">
    <location>
        <begin position="497"/>
        <end position="668"/>
    </location>
</feature>
<dbReference type="GO" id="GO:0005739">
    <property type="term" value="C:mitochondrion"/>
    <property type="evidence" value="ECO:0007669"/>
    <property type="project" value="TreeGrafter"/>
</dbReference>
<reference evidence="9" key="3">
    <citation type="submission" date="2024-01" db="EMBL/GenBank/DDBJ databases">
        <authorList>
            <person name="Coelho M.A."/>
            <person name="David-Palma M."/>
            <person name="Shea T."/>
            <person name="Sun S."/>
            <person name="Cuomo C.A."/>
            <person name="Heitman J."/>
        </authorList>
    </citation>
    <scope>NUCLEOTIDE SEQUENCE</scope>
    <source>
        <strain evidence="9">CBS 7841</strain>
    </source>
</reference>
<dbReference type="InterPro" id="IPR051482">
    <property type="entry name" value="Cholesterol_transport"/>
</dbReference>
<dbReference type="Proteomes" id="UP000094043">
    <property type="component" value="Chromosome 6"/>
</dbReference>
<protein>
    <recommendedName>
        <fullName evidence="8">VASt domain-containing protein</fullName>
    </recommendedName>
</protein>
<comment type="similarity">
    <text evidence="2">Belongs to the YSP2 family.</text>
</comment>
<evidence type="ECO:0000313" key="9">
    <source>
        <dbReference type="EMBL" id="WVN89733.1"/>
    </source>
</evidence>
<reference evidence="9" key="1">
    <citation type="submission" date="2016-06" db="EMBL/GenBank/DDBJ databases">
        <authorList>
            <person name="Cuomo C."/>
            <person name="Litvintseva A."/>
            <person name="Heitman J."/>
            <person name="Chen Y."/>
            <person name="Sun S."/>
            <person name="Springer D."/>
            <person name="Dromer F."/>
            <person name="Young S."/>
            <person name="Zeng Q."/>
            <person name="Chapman S."/>
            <person name="Gujja S."/>
            <person name="Saif S."/>
            <person name="Birren B."/>
        </authorList>
    </citation>
    <scope>NUCLEOTIDE SEQUENCE</scope>
    <source>
        <strain evidence="9">CBS 7841</strain>
    </source>
</reference>
<feature type="compositionally biased region" description="Acidic residues" evidence="6">
    <location>
        <begin position="309"/>
        <end position="321"/>
    </location>
</feature>
<dbReference type="GO" id="GO:0032541">
    <property type="term" value="C:cortical endoplasmic reticulum"/>
    <property type="evidence" value="ECO:0007669"/>
    <property type="project" value="TreeGrafter"/>
</dbReference>
<gene>
    <name evidence="9" type="ORF">L203_104963</name>
</gene>
<evidence type="ECO:0000256" key="2">
    <source>
        <dbReference type="ARBA" id="ARBA00006582"/>
    </source>
</evidence>
<dbReference type="Pfam" id="PF02893">
    <property type="entry name" value="GRAM"/>
    <property type="match status" value="1"/>
</dbReference>
<evidence type="ECO:0000256" key="7">
    <source>
        <dbReference type="SAM" id="Phobius"/>
    </source>
</evidence>
<dbReference type="Pfam" id="PF16016">
    <property type="entry name" value="VASt"/>
    <property type="match status" value="1"/>
</dbReference>
<dbReference type="KEGG" id="cdep:91089172"/>
<evidence type="ECO:0000256" key="6">
    <source>
        <dbReference type="SAM" id="MobiDB-lite"/>
    </source>
</evidence>
<dbReference type="PANTHER" id="PTHR23319:SF4">
    <property type="entry name" value="GRAM DOMAIN CONTAINING 1B, ISOFORM E"/>
    <property type="match status" value="1"/>
</dbReference>
<evidence type="ECO:0000259" key="8">
    <source>
        <dbReference type="PROSITE" id="PS51778"/>
    </source>
</evidence>
<dbReference type="InterPro" id="IPR004182">
    <property type="entry name" value="GRAM"/>
</dbReference>
<dbReference type="GeneID" id="91089172"/>
<evidence type="ECO:0000256" key="5">
    <source>
        <dbReference type="ARBA" id="ARBA00023136"/>
    </source>
</evidence>
<feature type="compositionally biased region" description="Basic residues" evidence="6">
    <location>
        <begin position="277"/>
        <end position="286"/>
    </location>
</feature>
<feature type="region of interest" description="Disordered" evidence="6">
    <location>
        <begin position="272"/>
        <end position="321"/>
    </location>
</feature>
<dbReference type="GO" id="GO:0005789">
    <property type="term" value="C:endoplasmic reticulum membrane"/>
    <property type="evidence" value="ECO:0007669"/>
    <property type="project" value="TreeGrafter"/>
</dbReference>
<organism evidence="9 10">
    <name type="scientific">Cryptococcus depauperatus CBS 7841</name>
    <dbReference type="NCBI Taxonomy" id="1295531"/>
    <lineage>
        <taxon>Eukaryota</taxon>
        <taxon>Fungi</taxon>
        <taxon>Dikarya</taxon>
        <taxon>Basidiomycota</taxon>
        <taxon>Agaricomycotina</taxon>
        <taxon>Tremellomycetes</taxon>
        <taxon>Tremellales</taxon>
        <taxon>Cryptococcaceae</taxon>
        <taxon>Cryptococcus</taxon>
    </lineage>
</organism>
<evidence type="ECO:0000256" key="3">
    <source>
        <dbReference type="ARBA" id="ARBA00022692"/>
    </source>
</evidence>
<comment type="subcellular location">
    <subcellularLocation>
        <location evidence="1">Membrane</location>
        <topology evidence="1">Single-pass membrane protein</topology>
    </subcellularLocation>
</comment>
<proteinExistence type="inferred from homology"/>
<dbReference type="InterPro" id="IPR011993">
    <property type="entry name" value="PH-like_dom_sf"/>
</dbReference>
<dbReference type="PROSITE" id="PS51778">
    <property type="entry name" value="VAST"/>
    <property type="match status" value="1"/>
</dbReference>
<feature type="compositionally biased region" description="Polar residues" evidence="6">
    <location>
        <begin position="71"/>
        <end position="87"/>
    </location>
</feature>
<feature type="compositionally biased region" description="Low complexity" evidence="6">
    <location>
        <begin position="186"/>
        <end position="196"/>
    </location>
</feature>
<evidence type="ECO:0000313" key="10">
    <source>
        <dbReference type="Proteomes" id="UP000094043"/>
    </source>
</evidence>
<keyword evidence="10" id="KW-1185">Reference proteome</keyword>
<dbReference type="InterPro" id="IPR031968">
    <property type="entry name" value="VASt"/>
</dbReference>
<keyword evidence="4 7" id="KW-1133">Transmembrane helix</keyword>
<dbReference type="AlphaFoldDB" id="A0AAJ8JWH6"/>
<dbReference type="CDD" id="cd13220">
    <property type="entry name" value="PH-GRAM_GRAMDC"/>
    <property type="match status" value="1"/>
</dbReference>
<reference evidence="9" key="2">
    <citation type="journal article" date="2022" name="Elife">
        <title>Obligate sexual reproduction of a homothallic fungus closely related to the Cryptococcus pathogenic species complex.</title>
        <authorList>
            <person name="Passer A.R."/>
            <person name="Clancey S.A."/>
            <person name="Shea T."/>
            <person name="David-Palma M."/>
            <person name="Averette A.F."/>
            <person name="Boekhout T."/>
            <person name="Porcel B.M."/>
            <person name="Nowrousian M."/>
            <person name="Cuomo C.A."/>
            <person name="Sun S."/>
            <person name="Heitman J."/>
            <person name="Coelho M.A."/>
        </authorList>
    </citation>
    <scope>NUCLEOTIDE SEQUENCE</scope>
    <source>
        <strain evidence="9">CBS 7841</strain>
    </source>
</reference>
<feature type="compositionally biased region" description="Polar residues" evidence="6">
    <location>
        <begin position="202"/>
        <end position="220"/>
    </location>
</feature>
<dbReference type="GO" id="GO:0032934">
    <property type="term" value="F:sterol binding"/>
    <property type="evidence" value="ECO:0007669"/>
    <property type="project" value="TreeGrafter"/>
</dbReference>